<dbReference type="SUPFAM" id="SSF53335">
    <property type="entry name" value="S-adenosyl-L-methionine-dependent methyltransferases"/>
    <property type="match status" value="1"/>
</dbReference>
<protein>
    <submittedName>
        <fullName evidence="2">Pseudaminic acid biosynthesis-associated methylase</fullName>
    </submittedName>
</protein>
<dbReference type="Gene3D" id="3.40.50.150">
    <property type="entry name" value="Vaccinia Virus protein VP39"/>
    <property type="match status" value="1"/>
</dbReference>
<organism evidence="2 3">
    <name type="scientific">Pseudomonas frederiksbergensis</name>
    <dbReference type="NCBI Taxonomy" id="104087"/>
    <lineage>
        <taxon>Bacteria</taxon>
        <taxon>Pseudomonadati</taxon>
        <taxon>Pseudomonadota</taxon>
        <taxon>Gammaproteobacteria</taxon>
        <taxon>Pseudomonadales</taxon>
        <taxon>Pseudomonadaceae</taxon>
        <taxon>Pseudomonas</taxon>
    </lineage>
</organism>
<dbReference type="GO" id="GO:0008168">
    <property type="term" value="F:methyltransferase activity"/>
    <property type="evidence" value="ECO:0007669"/>
    <property type="project" value="UniProtKB-KW"/>
</dbReference>
<dbReference type="InterPro" id="IPR041698">
    <property type="entry name" value="Methyltransf_25"/>
</dbReference>
<dbReference type="InterPro" id="IPR020027">
    <property type="entry name" value="Pseudamin_synth-assoc_MeTrfase"/>
</dbReference>
<accession>A0A423KAR5</accession>
<dbReference type="AlphaFoldDB" id="A0A423KAR5"/>
<dbReference type="InterPro" id="IPR029063">
    <property type="entry name" value="SAM-dependent_MTases_sf"/>
</dbReference>
<dbReference type="Proteomes" id="UP000285349">
    <property type="component" value="Unassembled WGS sequence"/>
</dbReference>
<comment type="caution">
    <text evidence="2">The sequence shown here is derived from an EMBL/GenBank/DDBJ whole genome shotgun (WGS) entry which is preliminary data.</text>
</comment>
<dbReference type="Pfam" id="PF13649">
    <property type="entry name" value="Methyltransf_25"/>
    <property type="match status" value="1"/>
</dbReference>
<dbReference type="RefSeq" id="WP_123509122.1">
    <property type="nucleotide sequence ID" value="NZ_MOBQ01000009.1"/>
</dbReference>
<feature type="domain" description="Methyltransferase" evidence="1">
    <location>
        <begin position="50"/>
        <end position="136"/>
    </location>
</feature>
<evidence type="ECO:0000259" key="1">
    <source>
        <dbReference type="Pfam" id="PF13649"/>
    </source>
</evidence>
<gene>
    <name evidence="2" type="ORF">BK666_07755</name>
</gene>
<evidence type="ECO:0000313" key="3">
    <source>
        <dbReference type="Proteomes" id="UP000285349"/>
    </source>
</evidence>
<proteinExistence type="predicted"/>
<name>A0A423KAR5_9PSED</name>
<reference evidence="2 3" key="1">
    <citation type="submission" date="2016-10" db="EMBL/GenBank/DDBJ databases">
        <title>Comparative genome analysis of multiple Pseudomonas spp. focuses on biocontrol and plant growth promoting traits.</title>
        <authorList>
            <person name="Tao X.-Y."/>
            <person name="Taylor C.G."/>
        </authorList>
    </citation>
    <scope>NUCLEOTIDE SEQUENCE [LARGE SCALE GENOMIC DNA]</scope>
    <source>
        <strain evidence="2 3">37A10</strain>
    </source>
</reference>
<keyword evidence="2" id="KW-0489">Methyltransferase</keyword>
<evidence type="ECO:0000313" key="2">
    <source>
        <dbReference type="EMBL" id="RON49157.1"/>
    </source>
</evidence>
<dbReference type="OrthoDB" id="7184189at2"/>
<sequence>MRELSEQEKFWQGDFGNQYVERNVGQPLVAANLALLAKALTRAGRIDSLVELGTNAGNNLQALHQLLPQCELFGVEINASAYAQAQAQALDIAHIWHGSLFDFPRERTFDLTLSKGVLIHLAPELLPAAYAQLYELSQRYILIAEYYNRVPVEVSYRGNSGKLFKRDFAGEMLDRYDDLKLVDYGFGYHRDPQFPVDDITWFLLEKRP</sequence>
<dbReference type="GO" id="GO:0032259">
    <property type="term" value="P:methylation"/>
    <property type="evidence" value="ECO:0007669"/>
    <property type="project" value="UniProtKB-KW"/>
</dbReference>
<keyword evidence="2" id="KW-0808">Transferase</keyword>
<dbReference type="NCBIfam" id="TIGR03587">
    <property type="entry name" value="Pse_Me-ase"/>
    <property type="match status" value="1"/>
</dbReference>
<dbReference type="EMBL" id="MOBQ01000009">
    <property type="protein sequence ID" value="RON49157.1"/>
    <property type="molecule type" value="Genomic_DNA"/>
</dbReference>